<feature type="non-terminal residue" evidence="2">
    <location>
        <position position="1"/>
    </location>
</feature>
<feature type="transmembrane region" description="Helical" evidence="1">
    <location>
        <begin position="12"/>
        <end position="31"/>
    </location>
</feature>
<keyword evidence="1" id="KW-1133">Transmembrane helix</keyword>
<proteinExistence type="predicted"/>
<name>A0A0R2PRK6_9GAMM</name>
<dbReference type="EMBL" id="LIAV01000059">
    <property type="protein sequence ID" value="KRO40815.1"/>
    <property type="molecule type" value="Genomic_DNA"/>
</dbReference>
<organism evidence="2 3">
    <name type="scientific">SAR86 cluster bacterium BACL1 MAG-120920-bin57</name>
    <dbReference type="NCBI Taxonomy" id="1655571"/>
    <lineage>
        <taxon>Bacteria</taxon>
        <taxon>Pseudomonadati</taxon>
        <taxon>Pseudomonadota</taxon>
        <taxon>Gammaproteobacteria</taxon>
        <taxon>SAR86 cluster</taxon>
    </lineage>
</organism>
<reference evidence="3" key="1">
    <citation type="submission" date="2015-10" db="EMBL/GenBank/DDBJ databases">
        <title>Metagenome-Assembled Genomes uncover a global brackish microbiome.</title>
        <authorList>
            <person name="Hugerth L.W."/>
            <person name="Larsson J."/>
            <person name="Alneberg J."/>
            <person name="Lindh M.V."/>
            <person name="Legrand C."/>
            <person name="Pinhassi J."/>
            <person name="Andersson A."/>
        </authorList>
    </citation>
    <scope>NUCLEOTIDE SEQUENCE [LARGE SCALE GENOMIC DNA]</scope>
</reference>
<sequence>ISFQILVSSFAAKILVASMALILFLLFMSDASSFEMLTQTQRIINLLLVLLASMAIYFGSSSLLGIKAKDFK</sequence>
<comment type="caution">
    <text evidence="2">The sequence shown here is derived from an EMBL/GenBank/DDBJ whole genome shotgun (WGS) entry which is preliminary data.</text>
</comment>
<gene>
    <name evidence="2" type="ORF">ABR63_06885</name>
</gene>
<accession>A0A0R2PRK6</accession>
<evidence type="ECO:0000313" key="3">
    <source>
        <dbReference type="Proteomes" id="UP000050874"/>
    </source>
</evidence>
<dbReference type="AlphaFoldDB" id="A0A0R2PRK6"/>
<evidence type="ECO:0000256" key="1">
    <source>
        <dbReference type="SAM" id="Phobius"/>
    </source>
</evidence>
<evidence type="ECO:0000313" key="2">
    <source>
        <dbReference type="EMBL" id="KRO40815.1"/>
    </source>
</evidence>
<keyword evidence="1" id="KW-0812">Transmembrane</keyword>
<protein>
    <submittedName>
        <fullName evidence="2">Uncharacterized protein</fullName>
    </submittedName>
</protein>
<keyword evidence="1" id="KW-0472">Membrane</keyword>
<dbReference type="Proteomes" id="UP000050874">
    <property type="component" value="Unassembled WGS sequence"/>
</dbReference>
<feature type="transmembrane region" description="Helical" evidence="1">
    <location>
        <begin position="43"/>
        <end position="66"/>
    </location>
</feature>